<evidence type="ECO:0000313" key="5">
    <source>
        <dbReference type="EMBL" id="AAT12359.1"/>
    </source>
</evidence>
<dbReference type="Pfam" id="PF12894">
    <property type="entry name" value="ANAPC4_WD40"/>
    <property type="match status" value="1"/>
</dbReference>
<dbReference type="PANTHER" id="PTHR19918">
    <property type="entry name" value="CELL DIVISION CYCLE 20 CDC20 FIZZY -RELATED"/>
    <property type="match status" value="1"/>
</dbReference>
<protein>
    <submittedName>
        <fullName evidence="5">CDC20-like protein</fullName>
    </submittedName>
</protein>
<dbReference type="InterPro" id="IPR024977">
    <property type="entry name" value="Apc4-like_WD40_dom"/>
</dbReference>
<dbReference type="GO" id="GO:1905786">
    <property type="term" value="P:positive regulation of anaphase-promoting complex-dependent catabolic process"/>
    <property type="evidence" value="ECO:0007669"/>
    <property type="project" value="TreeGrafter"/>
</dbReference>
<dbReference type="InterPro" id="IPR015943">
    <property type="entry name" value="WD40/YVTN_repeat-like_dom_sf"/>
</dbReference>
<dbReference type="EMBL" id="AY548901">
    <property type="protein sequence ID" value="AAT12359.1"/>
    <property type="molecule type" value="Genomic_DNA"/>
</dbReference>
<dbReference type="GO" id="GO:1990757">
    <property type="term" value="F:ubiquitin ligase activator activity"/>
    <property type="evidence" value="ECO:0007669"/>
    <property type="project" value="TreeGrafter"/>
</dbReference>
<name>Q6E6C8_ANTLO</name>
<dbReference type="InterPro" id="IPR036322">
    <property type="entry name" value="WD40_repeat_dom_sf"/>
</dbReference>
<proteinExistence type="predicted"/>
<feature type="non-terminal residue" evidence="5">
    <location>
        <position position="157"/>
    </location>
</feature>
<dbReference type="GO" id="GO:0005680">
    <property type="term" value="C:anaphase-promoting complex"/>
    <property type="evidence" value="ECO:0007669"/>
    <property type="project" value="TreeGrafter"/>
</dbReference>
<evidence type="ECO:0000256" key="1">
    <source>
        <dbReference type="ARBA" id="ARBA00022574"/>
    </source>
</evidence>
<feature type="domain" description="Anaphase-promoting complex subunit 4-like WD40" evidence="4">
    <location>
        <begin position="94"/>
        <end position="146"/>
    </location>
</feature>
<sequence>MERYNLIRDHTRAADSSCESMLRRLDASKGSIQGRKAGIMCNSIPFREHRVSCLADDFYTNLVSWSHNCIVYGIEDKIFAFNLLTSRTKVVLALEDRMISSVYFSPDGTKLAVGCNTGIIDLLDMNALKAQQYSAHRSRVGVIEWSGSTFFTGSRDR</sequence>
<reference evidence="5" key="1">
    <citation type="journal article" date="2004" name="Curr. Biol.">
        <title>Genome compaction and stability in microsporidian intracellular parasites.</title>
        <authorList>
            <person name="Slamovits C.H."/>
            <person name="Fast N.M."/>
            <person name="Law J.S."/>
            <person name="Keeling P.J."/>
        </authorList>
    </citation>
    <scope>NUCLEOTIDE SEQUENCE</scope>
</reference>
<accession>Q6E6C8</accession>
<keyword evidence="3" id="KW-0131">Cell cycle</keyword>
<dbReference type="PANTHER" id="PTHR19918:SF1">
    <property type="entry name" value="FIZZY-RELATED PROTEIN HOMOLOG"/>
    <property type="match status" value="1"/>
</dbReference>
<dbReference type="InterPro" id="IPR033010">
    <property type="entry name" value="Cdc20/Fizzy"/>
</dbReference>
<dbReference type="Gene3D" id="2.130.10.10">
    <property type="entry name" value="YVTN repeat-like/Quinoprotein amine dehydrogenase"/>
    <property type="match status" value="1"/>
</dbReference>
<evidence type="ECO:0000256" key="3">
    <source>
        <dbReference type="ARBA" id="ARBA00023306"/>
    </source>
</evidence>
<dbReference type="GO" id="GO:0010997">
    <property type="term" value="F:anaphase-promoting complex binding"/>
    <property type="evidence" value="ECO:0007669"/>
    <property type="project" value="InterPro"/>
</dbReference>
<keyword evidence="1" id="KW-0853">WD repeat</keyword>
<dbReference type="AlphaFoldDB" id="Q6E6C8"/>
<keyword evidence="2" id="KW-0677">Repeat</keyword>
<evidence type="ECO:0000259" key="4">
    <source>
        <dbReference type="Pfam" id="PF12894"/>
    </source>
</evidence>
<evidence type="ECO:0000256" key="2">
    <source>
        <dbReference type="ARBA" id="ARBA00022737"/>
    </source>
</evidence>
<organism evidence="5">
    <name type="scientific">Antonospora locustae</name>
    <name type="common">Microsporidian parasite</name>
    <name type="synonym">Nosema locustae</name>
    <dbReference type="NCBI Taxonomy" id="278021"/>
    <lineage>
        <taxon>Eukaryota</taxon>
        <taxon>Fungi</taxon>
        <taxon>Fungi incertae sedis</taxon>
        <taxon>Microsporidia</taxon>
        <taxon>Antonospora</taxon>
    </lineage>
</organism>
<dbReference type="GO" id="GO:0031145">
    <property type="term" value="P:anaphase-promoting complex-dependent catabolic process"/>
    <property type="evidence" value="ECO:0007669"/>
    <property type="project" value="TreeGrafter"/>
</dbReference>
<dbReference type="SUPFAM" id="SSF50978">
    <property type="entry name" value="WD40 repeat-like"/>
    <property type="match status" value="1"/>
</dbReference>